<evidence type="ECO:0000313" key="3">
    <source>
        <dbReference type="Proteomes" id="UP000218332"/>
    </source>
</evidence>
<organism evidence="2 3">
    <name type="scientific">Tamilnaduibacter salinus</name>
    <dbReference type="NCBI Taxonomy" id="1484056"/>
    <lineage>
        <taxon>Bacteria</taxon>
        <taxon>Pseudomonadati</taxon>
        <taxon>Pseudomonadota</taxon>
        <taxon>Gammaproteobacteria</taxon>
        <taxon>Pseudomonadales</taxon>
        <taxon>Marinobacteraceae</taxon>
        <taxon>Tamilnaduibacter</taxon>
    </lineage>
</organism>
<dbReference type="PROSITE" id="PS51186">
    <property type="entry name" value="GNAT"/>
    <property type="match status" value="1"/>
</dbReference>
<protein>
    <submittedName>
        <fullName evidence="2">GNAT family N-acetyltransferase</fullName>
    </submittedName>
</protein>
<reference evidence="2 3" key="1">
    <citation type="submission" date="2017-07" db="EMBL/GenBank/DDBJ databases">
        <title>Tamlnaduibacter salinus (Mi-7) genome sequencing.</title>
        <authorList>
            <person name="Verma A."/>
            <person name="Krishnamurthi S."/>
        </authorList>
    </citation>
    <scope>NUCLEOTIDE SEQUENCE [LARGE SCALE GENOMIC DNA]</scope>
    <source>
        <strain evidence="2 3">Mi-7</strain>
    </source>
</reference>
<dbReference type="RefSeq" id="WP_095610267.1">
    <property type="nucleotide sequence ID" value="NZ_NMPM01000016.1"/>
</dbReference>
<sequence>MTVRLETVQGEDILPWLDTLADLRMRVFRDYPYLYDGSLDYERDYLRTYAASPDSLFVLAKADNQVVGAATGIPMTDESDEFLWPFVDAGWEPGSIFYYGESVLMPEWRGQGIGVRFFEERESHARAAGFRYAVFCAVVRPEDHPARPADYQPLDTFWRHRGYQPIDGLTTEYQWTDVGDTEETAKTMQFWYRPL</sequence>
<name>A0A2A2I621_9GAMM</name>
<keyword evidence="3" id="KW-1185">Reference proteome</keyword>
<dbReference type="GO" id="GO:0016747">
    <property type="term" value="F:acyltransferase activity, transferring groups other than amino-acyl groups"/>
    <property type="evidence" value="ECO:0007669"/>
    <property type="project" value="InterPro"/>
</dbReference>
<gene>
    <name evidence="2" type="ORF">CF392_04455</name>
</gene>
<dbReference type="AlphaFoldDB" id="A0A2A2I621"/>
<dbReference type="InterPro" id="IPR000182">
    <property type="entry name" value="GNAT_dom"/>
</dbReference>
<proteinExistence type="predicted"/>
<dbReference type="CDD" id="cd04301">
    <property type="entry name" value="NAT_SF"/>
    <property type="match status" value="1"/>
</dbReference>
<keyword evidence="2" id="KW-0808">Transferase</keyword>
<dbReference type="Proteomes" id="UP000218332">
    <property type="component" value="Unassembled WGS sequence"/>
</dbReference>
<dbReference type="Pfam" id="PF00583">
    <property type="entry name" value="Acetyltransf_1"/>
    <property type="match status" value="1"/>
</dbReference>
<evidence type="ECO:0000313" key="2">
    <source>
        <dbReference type="EMBL" id="PAV26724.1"/>
    </source>
</evidence>
<dbReference type="SUPFAM" id="SSF55729">
    <property type="entry name" value="Acyl-CoA N-acyltransferases (Nat)"/>
    <property type="match status" value="1"/>
</dbReference>
<dbReference type="EMBL" id="NMPM01000016">
    <property type="protein sequence ID" value="PAV26724.1"/>
    <property type="molecule type" value="Genomic_DNA"/>
</dbReference>
<accession>A0A2A2I621</accession>
<evidence type="ECO:0000259" key="1">
    <source>
        <dbReference type="PROSITE" id="PS51186"/>
    </source>
</evidence>
<dbReference type="InterPro" id="IPR016181">
    <property type="entry name" value="Acyl_CoA_acyltransferase"/>
</dbReference>
<dbReference type="Gene3D" id="3.40.630.30">
    <property type="match status" value="1"/>
</dbReference>
<comment type="caution">
    <text evidence="2">The sequence shown here is derived from an EMBL/GenBank/DDBJ whole genome shotgun (WGS) entry which is preliminary data.</text>
</comment>
<feature type="domain" description="N-acetyltransferase" evidence="1">
    <location>
        <begin position="1"/>
        <end position="193"/>
    </location>
</feature>